<sequence>MAEESRDLRESLNNTDPDTQLRFYFSEPKVMTSDFSDQCEDEDAVPFCSQKKEDTDSVWSDEEYAGNPRDSIEFWNFLNNGFPYNPVYVCLNGTKTKALSTKTTGKKVRFSKEVTVHILKEWPKWSKECSKSSDNKDTEMPEESRDLRESLNNTDPDTQLRFYFSEPKVMTSDFSDQCEDEDAVPFCSQMKEDTDSVWSDKEYAGNPRDSIEFWNSLNNGFPYNPVYICLNGTKTKASSTKKTGKKVRFSKEVTVYILKEWPLKVRKHEMSLVGWRWELIDNVLNGEWS</sequence>
<dbReference type="Proteomes" id="UP000606274">
    <property type="component" value="Unassembled WGS sequence"/>
</dbReference>
<proteinExistence type="predicted"/>
<feature type="compositionally biased region" description="Basic and acidic residues" evidence="1">
    <location>
        <begin position="128"/>
        <end position="149"/>
    </location>
</feature>
<accession>A0A8T0BSK3</accession>
<evidence type="ECO:0000313" key="3">
    <source>
        <dbReference type="Proteomes" id="UP000606274"/>
    </source>
</evidence>
<protein>
    <submittedName>
        <fullName evidence="2">Uncharacterized protein</fullName>
    </submittedName>
</protein>
<reference evidence="2" key="1">
    <citation type="submission" date="2020-08" db="EMBL/GenBank/DDBJ databases">
        <title>Chromosome-level assembly of Southern catfish (Silurus meridionalis) provides insights into visual adaptation to the nocturnal and benthic lifestyles.</title>
        <authorList>
            <person name="Zhang Y."/>
            <person name="Wang D."/>
            <person name="Peng Z."/>
        </authorList>
    </citation>
    <scope>NUCLEOTIDE SEQUENCE</scope>
    <source>
        <strain evidence="2">SWU-2019-XX</strain>
        <tissue evidence="2">Muscle</tissue>
    </source>
</reference>
<dbReference type="EMBL" id="JABFDY010000003">
    <property type="protein sequence ID" value="KAF7709403.1"/>
    <property type="molecule type" value="Genomic_DNA"/>
</dbReference>
<evidence type="ECO:0000256" key="1">
    <source>
        <dbReference type="SAM" id="MobiDB-lite"/>
    </source>
</evidence>
<gene>
    <name evidence="2" type="ORF">HF521_016253</name>
</gene>
<comment type="caution">
    <text evidence="2">The sequence shown here is derived from an EMBL/GenBank/DDBJ whole genome shotgun (WGS) entry which is preliminary data.</text>
</comment>
<name>A0A8T0BSK3_SILME</name>
<dbReference type="AlphaFoldDB" id="A0A8T0BSK3"/>
<evidence type="ECO:0000313" key="2">
    <source>
        <dbReference type="EMBL" id="KAF7709403.1"/>
    </source>
</evidence>
<organism evidence="2 3">
    <name type="scientific">Silurus meridionalis</name>
    <name type="common">Southern catfish</name>
    <name type="synonym">Silurus soldatovi meridionalis</name>
    <dbReference type="NCBI Taxonomy" id="175797"/>
    <lineage>
        <taxon>Eukaryota</taxon>
        <taxon>Metazoa</taxon>
        <taxon>Chordata</taxon>
        <taxon>Craniata</taxon>
        <taxon>Vertebrata</taxon>
        <taxon>Euteleostomi</taxon>
        <taxon>Actinopterygii</taxon>
        <taxon>Neopterygii</taxon>
        <taxon>Teleostei</taxon>
        <taxon>Ostariophysi</taxon>
        <taxon>Siluriformes</taxon>
        <taxon>Siluridae</taxon>
        <taxon>Silurus</taxon>
    </lineage>
</organism>
<feature type="region of interest" description="Disordered" evidence="1">
    <location>
        <begin position="128"/>
        <end position="154"/>
    </location>
</feature>
<keyword evidence="3" id="KW-1185">Reference proteome</keyword>